<gene>
    <name evidence="1" type="ORF">TA5114_01773</name>
</gene>
<dbReference type="Proteomes" id="UP000051184">
    <property type="component" value="Unassembled WGS sequence"/>
</dbReference>
<name>A0A0N7MBP3_9RHOB</name>
<proteinExistence type="predicted"/>
<sequence>MTREQHKMPDLGTQFRSASRSQYFRGSAFGLANAKKKTEGFISREENKCLSSNI</sequence>
<reference evidence="2" key="1">
    <citation type="submission" date="2015-09" db="EMBL/GenBank/DDBJ databases">
        <authorList>
            <person name="Rodrigo-Torres Lidia"/>
            <person name="Arahal R.David."/>
        </authorList>
    </citation>
    <scope>NUCLEOTIDE SEQUENCE [LARGE SCALE GENOMIC DNA]</scope>
    <source>
        <strain evidence="2">CECT 5114</strain>
    </source>
</reference>
<evidence type="ECO:0000313" key="1">
    <source>
        <dbReference type="EMBL" id="CUK25968.1"/>
    </source>
</evidence>
<dbReference type="EMBL" id="CYUE01000020">
    <property type="protein sequence ID" value="CUK25968.1"/>
    <property type="molecule type" value="Genomic_DNA"/>
</dbReference>
<accession>A0A0N7MBP3</accession>
<organism evidence="1 2">
    <name type="scientific">Cognatishimia activa</name>
    <dbReference type="NCBI Taxonomy" id="1715691"/>
    <lineage>
        <taxon>Bacteria</taxon>
        <taxon>Pseudomonadati</taxon>
        <taxon>Pseudomonadota</taxon>
        <taxon>Alphaproteobacteria</taxon>
        <taxon>Rhodobacterales</taxon>
        <taxon>Paracoccaceae</taxon>
        <taxon>Cognatishimia</taxon>
    </lineage>
</organism>
<dbReference type="AlphaFoldDB" id="A0A0N7MBP3"/>
<evidence type="ECO:0000313" key="2">
    <source>
        <dbReference type="Proteomes" id="UP000051184"/>
    </source>
</evidence>
<keyword evidence="2" id="KW-1185">Reference proteome</keyword>
<protein>
    <submittedName>
        <fullName evidence="1">Uncharacterized protein</fullName>
    </submittedName>
</protein>